<evidence type="ECO:0008006" key="4">
    <source>
        <dbReference type="Google" id="ProtNLM"/>
    </source>
</evidence>
<accession>A0A318JD42</accession>
<dbReference type="GO" id="GO:0016740">
    <property type="term" value="F:transferase activity"/>
    <property type="evidence" value="ECO:0007669"/>
    <property type="project" value="InterPro"/>
</dbReference>
<keyword evidence="1" id="KW-0732">Signal</keyword>
<dbReference type="Proteomes" id="UP000247792">
    <property type="component" value="Unassembled WGS sequence"/>
</dbReference>
<feature type="chain" id="PRO_5016364214" description="L,D-transpeptidase-like protein" evidence="1">
    <location>
        <begin position="25"/>
        <end position="276"/>
    </location>
</feature>
<evidence type="ECO:0000256" key="1">
    <source>
        <dbReference type="SAM" id="SignalP"/>
    </source>
</evidence>
<dbReference type="EMBL" id="QJKB01000002">
    <property type="protein sequence ID" value="PXX44860.1"/>
    <property type="molecule type" value="Genomic_DNA"/>
</dbReference>
<sequence length="276" mass="30681">MSLFPLKPALAILLALASTVPARALESALSLKDVYARTVEQQVQPTPEDLQNYIDQMISTLVSNNISNLPSQYILLVDRNPKVQVAMLFWLDQQGQYQLIGASPVSTGRSPGFEHFETPTGVYAHSLANLDYRAEGSKNSKGVRGYGIKGRRVFDFGWQKAKKGWGDKIIADMRMQMHATDPGLLESRLGTVQSKGCVRIPGTLNFLLDRYAVLDADYLQAVAEGKKFWVLDKNREDNPWAGRYMVIVDSGKEQKPEWAAYIPAPAPTARKQVKPA</sequence>
<feature type="signal peptide" evidence="1">
    <location>
        <begin position="1"/>
        <end position="24"/>
    </location>
</feature>
<dbReference type="InterPro" id="IPR005490">
    <property type="entry name" value="LD_TPept_cat_dom"/>
</dbReference>
<protein>
    <recommendedName>
        <fullName evidence="4">L,D-transpeptidase-like protein</fullName>
    </recommendedName>
</protein>
<dbReference type="AlphaFoldDB" id="A0A318JD42"/>
<gene>
    <name evidence="2" type="ORF">DFR42_10272</name>
</gene>
<dbReference type="OrthoDB" id="5449026at2"/>
<organism evidence="2 3">
    <name type="scientific">Undibacterium pigrum</name>
    <dbReference type="NCBI Taxonomy" id="401470"/>
    <lineage>
        <taxon>Bacteria</taxon>
        <taxon>Pseudomonadati</taxon>
        <taxon>Pseudomonadota</taxon>
        <taxon>Betaproteobacteria</taxon>
        <taxon>Burkholderiales</taxon>
        <taxon>Oxalobacteraceae</taxon>
        <taxon>Undibacterium</taxon>
    </lineage>
</organism>
<comment type="caution">
    <text evidence="2">The sequence shown here is derived from an EMBL/GenBank/DDBJ whole genome shotgun (WGS) entry which is preliminary data.</text>
</comment>
<dbReference type="RefSeq" id="WP_110254353.1">
    <property type="nucleotide sequence ID" value="NZ_QJKB01000002.1"/>
</dbReference>
<reference evidence="2 3" key="1">
    <citation type="submission" date="2018-05" db="EMBL/GenBank/DDBJ databases">
        <title>Genomic Encyclopedia of Type Strains, Phase IV (KMG-IV): sequencing the most valuable type-strain genomes for metagenomic binning, comparative biology and taxonomic classification.</title>
        <authorList>
            <person name="Goeker M."/>
        </authorList>
    </citation>
    <scope>NUCLEOTIDE SEQUENCE [LARGE SCALE GENOMIC DNA]</scope>
    <source>
        <strain evidence="2 3">DSM 19792</strain>
    </source>
</reference>
<name>A0A318JD42_9BURK</name>
<evidence type="ECO:0000313" key="2">
    <source>
        <dbReference type="EMBL" id="PXX44860.1"/>
    </source>
</evidence>
<evidence type="ECO:0000313" key="3">
    <source>
        <dbReference type="Proteomes" id="UP000247792"/>
    </source>
</evidence>
<dbReference type="CDD" id="cd16913">
    <property type="entry name" value="YkuD_like"/>
    <property type="match status" value="1"/>
</dbReference>
<keyword evidence="3" id="KW-1185">Reference proteome</keyword>
<proteinExistence type="predicted"/>